<dbReference type="STRING" id="168276.SAMN05444580_104254"/>
<gene>
    <name evidence="1" type="ORF">SAMN05444580_104254</name>
</gene>
<name>A0A1G6UNY2_9NOCA</name>
<dbReference type="Pfam" id="PF19562">
    <property type="entry name" value="DUF6084"/>
    <property type="match status" value="1"/>
</dbReference>
<keyword evidence="2" id="KW-1185">Reference proteome</keyword>
<accession>A0A1G6UNY2</accession>
<dbReference type="InterPro" id="IPR045730">
    <property type="entry name" value="DUF6084"/>
</dbReference>
<sequence>MSEVSFAVRDVAVEPYAVAPILTARVGVTATGDEPVHAMALRSQVRIEPHRRAYTDDEAAGLLDLFGPRERWDSTLRSFLWLQCSAVVPGFTGTTEVDLSLPCTYDFEVAASKYLHALREGTVPLTFLFSGTMFLRGANGFGVQQIPWDREDHYDLPVTVWRDLIRAHFPNTGWVRLGRDTVEALAAYKSARGLTGLDDAVAGLLAQAREEIP</sequence>
<evidence type="ECO:0000313" key="1">
    <source>
        <dbReference type="EMBL" id="SDD43098.1"/>
    </source>
</evidence>
<dbReference type="Proteomes" id="UP000199417">
    <property type="component" value="Unassembled WGS sequence"/>
</dbReference>
<protein>
    <submittedName>
        <fullName evidence="1">Uncharacterized protein</fullName>
    </submittedName>
</protein>
<organism evidence="1 2">
    <name type="scientific">Rhodococcus tukisamuensis</name>
    <dbReference type="NCBI Taxonomy" id="168276"/>
    <lineage>
        <taxon>Bacteria</taxon>
        <taxon>Bacillati</taxon>
        <taxon>Actinomycetota</taxon>
        <taxon>Actinomycetes</taxon>
        <taxon>Mycobacteriales</taxon>
        <taxon>Nocardiaceae</taxon>
        <taxon>Rhodococcus</taxon>
    </lineage>
</organism>
<proteinExistence type="predicted"/>
<dbReference type="RefSeq" id="WP_072845281.1">
    <property type="nucleotide sequence ID" value="NZ_FNAB01000004.1"/>
</dbReference>
<dbReference type="EMBL" id="FNAB01000004">
    <property type="protein sequence ID" value="SDD43098.1"/>
    <property type="molecule type" value="Genomic_DNA"/>
</dbReference>
<reference evidence="1 2" key="1">
    <citation type="submission" date="2016-10" db="EMBL/GenBank/DDBJ databases">
        <authorList>
            <person name="de Groot N.N."/>
        </authorList>
    </citation>
    <scope>NUCLEOTIDE SEQUENCE [LARGE SCALE GENOMIC DNA]</scope>
    <source>
        <strain evidence="1 2">JCM 11308</strain>
    </source>
</reference>
<dbReference type="AlphaFoldDB" id="A0A1G6UNY2"/>
<evidence type="ECO:0000313" key="2">
    <source>
        <dbReference type="Proteomes" id="UP000199417"/>
    </source>
</evidence>